<dbReference type="GO" id="GO:0005829">
    <property type="term" value="C:cytosol"/>
    <property type="evidence" value="ECO:0007669"/>
    <property type="project" value="TreeGrafter"/>
</dbReference>
<dbReference type="UniPathway" id="UPA00904">
    <property type="reaction ID" value="UER00871"/>
</dbReference>
<keyword evidence="4" id="KW-0378">Hydrolase</keyword>
<evidence type="ECO:0000259" key="6">
    <source>
        <dbReference type="Pfam" id="PF01048"/>
    </source>
</evidence>
<dbReference type="RefSeq" id="WP_027875393.1">
    <property type="nucleotide sequence ID" value="NZ_CP023173.1"/>
</dbReference>
<dbReference type="KEGG" id="mchc:CK556_02050"/>
<dbReference type="CDD" id="cd09008">
    <property type="entry name" value="MTAN"/>
    <property type="match status" value="1"/>
</dbReference>
<dbReference type="GO" id="GO:0008782">
    <property type="term" value="F:adenosylhomocysteine nucleosidase activity"/>
    <property type="evidence" value="ECO:0007669"/>
    <property type="project" value="UniProtKB-EC"/>
</dbReference>
<dbReference type="InterPro" id="IPR010049">
    <property type="entry name" value="MTA_SAH_Nsdase"/>
</dbReference>
<evidence type="ECO:0000256" key="5">
    <source>
        <dbReference type="ARBA" id="ARBA00023167"/>
    </source>
</evidence>
<keyword evidence="5" id="KW-0486">Methionine biosynthesis</keyword>
<dbReference type="EMBL" id="CP023173">
    <property type="protein sequence ID" value="ASZ09138.1"/>
    <property type="molecule type" value="Genomic_DNA"/>
</dbReference>
<dbReference type="GO" id="GO:0019509">
    <property type="term" value="P:L-methionine salvage from methylthioadenosine"/>
    <property type="evidence" value="ECO:0007669"/>
    <property type="project" value="UniProtKB-UniPathway"/>
</dbReference>
<evidence type="ECO:0000313" key="7">
    <source>
        <dbReference type="EMBL" id="ASZ09138.1"/>
    </source>
</evidence>
<dbReference type="AlphaFoldDB" id="A0A249SNB0"/>
<evidence type="ECO:0000256" key="3">
    <source>
        <dbReference type="ARBA" id="ARBA00022605"/>
    </source>
</evidence>
<evidence type="ECO:0000256" key="2">
    <source>
        <dbReference type="ARBA" id="ARBA00011974"/>
    </source>
</evidence>
<evidence type="ECO:0000313" key="8">
    <source>
        <dbReference type="Proteomes" id="UP000232229"/>
    </source>
</evidence>
<keyword evidence="3" id="KW-0028">Amino-acid biosynthesis</keyword>
<sequence>MKLIIGAMHEELQYSIDYFDLHKIEDEKFNIYKNDDLMFCITGIGLINSAAQLAYILTKYDIDEIINIGTSGGCDNKLKQGDIVIIDKIYNCVADATVFGYEYGQVPRMPKFYQSNNNLLQGKLKNYQIKNIASSDIFINSQDQIDKFVKKINNQISVLDMECFAYAQTAYLFEKKLSVIKIISDIIGVKDANNVQFSDFIKIAGKEILEILKKIL</sequence>
<comment type="pathway">
    <text evidence="1">Amino-acid biosynthesis; L-methionine biosynthesis via salvage pathway; S-methyl-5-thio-alpha-D-ribose 1-phosphate from S-methyl-5'-thioadenosine (hydrolase route): step 1/2.</text>
</comment>
<dbReference type="Pfam" id="PF01048">
    <property type="entry name" value="PNP_UDP_1"/>
    <property type="match status" value="1"/>
</dbReference>
<dbReference type="EC" id="3.2.2.9" evidence="2"/>
<dbReference type="Proteomes" id="UP000232229">
    <property type="component" value="Chromosome"/>
</dbReference>
<protein>
    <recommendedName>
        <fullName evidence="2">adenosylhomocysteine nucleosidase</fullName>
        <ecNumber evidence="2">3.2.2.9</ecNumber>
    </recommendedName>
</protein>
<dbReference type="PANTHER" id="PTHR46832">
    <property type="entry name" value="5'-METHYLTHIOADENOSINE/S-ADENOSYLHOMOCYSTEINE NUCLEOSIDASE"/>
    <property type="match status" value="1"/>
</dbReference>
<dbReference type="Gene3D" id="3.40.50.1580">
    <property type="entry name" value="Nucleoside phosphorylase domain"/>
    <property type="match status" value="1"/>
</dbReference>
<organism evidence="7 8">
    <name type="scientific">Mesoplasma chauliocola</name>
    <dbReference type="NCBI Taxonomy" id="216427"/>
    <lineage>
        <taxon>Bacteria</taxon>
        <taxon>Bacillati</taxon>
        <taxon>Mycoplasmatota</taxon>
        <taxon>Mollicutes</taxon>
        <taxon>Entomoplasmatales</taxon>
        <taxon>Entomoplasmataceae</taxon>
        <taxon>Mesoplasma</taxon>
    </lineage>
</organism>
<gene>
    <name evidence="7" type="primary">mtnN</name>
    <name evidence="7" type="ORF">CK556_02050</name>
</gene>
<dbReference type="STRING" id="1336232.GCA_000518825_00409"/>
<name>A0A249SNB0_9MOLU</name>
<accession>A0A249SNB0</accession>
<proteinExistence type="predicted"/>
<dbReference type="GO" id="GO:0008930">
    <property type="term" value="F:methylthioadenosine nucleosidase activity"/>
    <property type="evidence" value="ECO:0007669"/>
    <property type="project" value="InterPro"/>
</dbReference>
<feature type="domain" description="Nucleoside phosphorylase" evidence="6">
    <location>
        <begin position="4"/>
        <end position="216"/>
    </location>
</feature>
<keyword evidence="8" id="KW-1185">Reference proteome</keyword>
<evidence type="ECO:0000256" key="1">
    <source>
        <dbReference type="ARBA" id="ARBA00004945"/>
    </source>
</evidence>
<evidence type="ECO:0000256" key="4">
    <source>
        <dbReference type="ARBA" id="ARBA00022801"/>
    </source>
</evidence>
<dbReference type="PANTHER" id="PTHR46832:SF1">
    <property type="entry name" value="5'-METHYLTHIOADENOSINE_S-ADENOSYLHOMOCYSTEINE NUCLEOSIDASE"/>
    <property type="match status" value="1"/>
</dbReference>
<reference evidence="7 8" key="1">
    <citation type="submission" date="2017-08" db="EMBL/GenBank/DDBJ databases">
        <title>Complete Genome Sequence of Mesoplasma chauliocola.</title>
        <authorList>
            <person name="Knight T.F.Jr."/>
            <person name="Citino T."/>
        </authorList>
    </citation>
    <scope>NUCLEOTIDE SEQUENCE [LARGE SCALE GENOMIC DNA]</scope>
    <source>
        <strain evidence="7 8">CHPA-2</strain>
    </source>
</reference>
<dbReference type="SUPFAM" id="SSF53167">
    <property type="entry name" value="Purine and uridine phosphorylases"/>
    <property type="match status" value="1"/>
</dbReference>
<dbReference type="InterPro" id="IPR000845">
    <property type="entry name" value="Nucleoside_phosphorylase_d"/>
</dbReference>
<dbReference type="GO" id="GO:0009164">
    <property type="term" value="P:nucleoside catabolic process"/>
    <property type="evidence" value="ECO:0007669"/>
    <property type="project" value="InterPro"/>
</dbReference>
<dbReference type="GO" id="GO:0019284">
    <property type="term" value="P:L-methionine salvage from S-adenosylmethionine"/>
    <property type="evidence" value="ECO:0007669"/>
    <property type="project" value="TreeGrafter"/>
</dbReference>
<dbReference type="InterPro" id="IPR035994">
    <property type="entry name" value="Nucleoside_phosphorylase_sf"/>
</dbReference>
<dbReference type="NCBIfam" id="TIGR01704">
    <property type="entry name" value="MTA_SAH-Nsdase"/>
    <property type="match status" value="1"/>
</dbReference>